<evidence type="ECO:0000256" key="18">
    <source>
        <dbReference type="ARBA" id="ARBA00048682"/>
    </source>
</evidence>
<dbReference type="GO" id="GO:0005886">
    <property type="term" value="C:plasma membrane"/>
    <property type="evidence" value="ECO:0007669"/>
    <property type="project" value="UniProtKB-SubCell"/>
</dbReference>
<dbReference type="FunFam" id="3.90.550.10:FF:000009">
    <property type="entry name" value="Cellulose synthase"/>
    <property type="match status" value="1"/>
</dbReference>
<evidence type="ECO:0000256" key="20">
    <source>
        <dbReference type="PIRSR" id="PIRSR605150-2"/>
    </source>
</evidence>
<evidence type="ECO:0000256" key="3">
    <source>
        <dbReference type="ARBA" id="ARBA00004768"/>
    </source>
</evidence>
<dbReference type="GO" id="GO:0009834">
    <property type="term" value="P:plant-type secondary cell wall biogenesis"/>
    <property type="evidence" value="ECO:0007669"/>
    <property type="project" value="UniProtKB-ARBA"/>
</dbReference>
<keyword evidence="26" id="KW-1185">Reference proteome</keyword>
<dbReference type="PROSITE" id="PS50089">
    <property type="entry name" value="ZF_RING_2"/>
    <property type="match status" value="1"/>
</dbReference>
<feature type="transmembrane region" description="Helical" evidence="23">
    <location>
        <begin position="911"/>
        <end position="931"/>
    </location>
</feature>
<dbReference type="FunFam" id="3.30.40.10:FF:000031">
    <property type="entry name" value="Cellulose synthase"/>
    <property type="match status" value="1"/>
</dbReference>
<evidence type="ECO:0000256" key="16">
    <source>
        <dbReference type="ARBA" id="ARBA00023211"/>
    </source>
</evidence>
<dbReference type="SUPFAM" id="SSF53448">
    <property type="entry name" value="Nucleotide-diphospho-sugar transferases"/>
    <property type="match status" value="1"/>
</dbReference>
<feature type="binding site" evidence="20">
    <location>
        <position position="367"/>
    </location>
    <ligand>
        <name>UDP-alpha-D-glucose</name>
        <dbReference type="ChEBI" id="CHEBI:58885"/>
    </ligand>
</feature>
<dbReference type="InterPro" id="IPR029044">
    <property type="entry name" value="Nucleotide-diphossugar_trans"/>
</dbReference>
<evidence type="ECO:0000256" key="11">
    <source>
        <dbReference type="ARBA" id="ARBA00022833"/>
    </source>
</evidence>
<evidence type="ECO:0000256" key="21">
    <source>
        <dbReference type="PIRSR" id="PIRSR605150-3"/>
    </source>
</evidence>
<feature type="active site" evidence="19">
    <location>
        <position position="396"/>
    </location>
</feature>
<evidence type="ECO:0000256" key="12">
    <source>
        <dbReference type="ARBA" id="ARBA00022916"/>
    </source>
</evidence>
<evidence type="ECO:0000256" key="15">
    <source>
        <dbReference type="ARBA" id="ARBA00023136"/>
    </source>
</evidence>
<evidence type="ECO:0000256" key="23">
    <source>
        <dbReference type="RuleBase" id="RU361116"/>
    </source>
</evidence>
<comment type="pathway">
    <text evidence="3 23">Glycan metabolism; plant cellulose biosynthesis.</text>
</comment>
<evidence type="ECO:0000256" key="4">
    <source>
        <dbReference type="ARBA" id="ARBA00007548"/>
    </source>
</evidence>
<comment type="cofactor">
    <cofactor evidence="1">
        <name>Mn(2+)</name>
        <dbReference type="ChEBI" id="CHEBI:29035"/>
    </cofactor>
</comment>
<dbReference type="InterPro" id="IPR001841">
    <property type="entry name" value="Znf_RING"/>
</dbReference>
<reference evidence="25 26" key="1">
    <citation type="submission" date="2024-02" db="EMBL/GenBank/DDBJ databases">
        <title>High-quality chromosome-scale genome assembly of Pensacola bahiagrass (Paspalum notatum Flugge var. saurae).</title>
        <authorList>
            <person name="Vega J.M."/>
            <person name="Podio M."/>
            <person name="Orjuela J."/>
            <person name="Siena L.A."/>
            <person name="Pessino S.C."/>
            <person name="Combes M.C."/>
            <person name="Mariac C."/>
            <person name="Albertini E."/>
            <person name="Pupilli F."/>
            <person name="Ortiz J.P.A."/>
            <person name="Leblanc O."/>
        </authorList>
    </citation>
    <scope>NUCLEOTIDE SEQUENCE [LARGE SCALE GENOMIC DNA]</scope>
    <source>
        <strain evidence="25">R1</strain>
        <tissue evidence="25">Leaf</tissue>
    </source>
</reference>
<feature type="transmembrane region" description="Helical" evidence="23">
    <location>
        <begin position="994"/>
        <end position="1013"/>
    </location>
</feature>
<evidence type="ECO:0000256" key="8">
    <source>
        <dbReference type="ARBA" id="ARBA00022692"/>
    </source>
</evidence>
<sequence>MEASAGLVAGSHNRNELVLIRGHEDPKPLRALSGQVCEICGDEVGLTVDGDLFVACNECGFPVCRPCYEYERREGTQNCPQCKTRYKRLKGSPRVAGDDDEEDIDDLEHEFNCVDGDEKQRQVDGGGAVVVPHGGHVTTEAMLHGKMSYGRGGPDDGEGNNTPQILPPIITGSRSVPVSGEFPITSGYGGHGELSSSLHKRIHPYPVSEPGSAKWDEKKEVSWKERMDDWKSKQGILGGGAADPDDMDADVPLNDEARQPLSRKVSIASSKVNPYRMVIVLRLVVLAFFLRYRILHPVPDAIGLWLVSIICEIWFAVSWILDQFPKWFPIDRETYLDRLSLRYEREGEPSLLSAVDLFVSTVDPLKEPPLVTANTVLSILAVDYPVDKVSCYVSDDGASMLTFEALSETAEFARKWVPFCKKFGIEPRAPEFYFSLKVDYLKDKVQPAFVQERRAMKREYEEFKVRINALVAKAMKVPEEGWIMKDGTPWPGNNTRDHPGMIQVFLGHSGGHDTEGNELPRLVYVSREKRPGFQHHKKAGAMNALIRVSAVLTNAPFMLNLDCDHYINNSKAIREAMCFLMDPQAGRKICYVQFPQRFDGIDAHDRYANRNTVFFDINMKGLDGIQGPVYVGTGCVFRRQALYGYNPPKGPKRPKMVTCDCCPCFGRKKRKHAKDGGLPEAPADVGLDSDKEMLMSQMNFEKRFGQSAAFVTSTLMEEGGVPPSSSPAALLKEAIHVISCGYEDKTDWGLELGWIYGSITEDILTGFKMHCRGWRSVYCMPKRAAFKGSAPINLSDRLNQVLRWALGSVEIFFSRHSPLLYGYKNGNLKWLERFAYINTTIYPFTSLPLLAYCTLPAVCLLTGKFIMPSISTFASLFFIALFMSIFATGILEMRWSGVSIEEWWRNEQFWVIGGVSAHLFAVVQGLLKVLAGIDTNFTVTSKATGDEDDEFADLYAFKWTTLLIPPTTLLIINIIGVVAGISDAINNGYQSWGPLFGKLFFAFWVIVHLYPFLKGLMGRQNRTPTIVVIWSVLLASIFSLLWVRIDPFIVRTKGPDVKQCGINC</sequence>
<evidence type="ECO:0000256" key="19">
    <source>
        <dbReference type="PIRSR" id="PIRSR605150-1"/>
    </source>
</evidence>
<evidence type="ECO:0000313" key="25">
    <source>
        <dbReference type="EMBL" id="WVZ64989.1"/>
    </source>
</evidence>
<keyword evidence="5 23" id="KW-1003">Cell membrane</keyword>
<dbReference type="Proteomes" id="UP001341281">
    <property type="component" value="Chromosome 03"/>
</dbReference>
<dbReference type="InterPro" id="IPR027934">
    <property type="entry name" value="CES_Znf_RING"/>
</dbReference>
<feature type="binding site" evidence="20">
    <location>
        <position position="360"/>
    </location>
    <ligand>
        <name>UDP-alpha-D-glucose</name>
        <dbReference type="ChEBI" id="CHEBI:58885"/>
    </ligand>
</feature>
<feature type="transmembrane region" description="Helical" evidence="23">
    <location>
        <begin position="273"/>
        <end position="290"/>
    </location>
</feature>
<dbReference type="GO" id="GO:0030244">
    <property type="term" value="P:cellulose biosynthetic process"/>
    <property type="evidence" value="ECO:0007669"/>
    <property type="project" value="UniProtKB-KW"/>
</dbReference>
<feature type="transmembrane region" description="Helical" evidence="23">
    <location>
        <begin position="962"/>
        <end position="982"/>
    </location>
</feature>
<dbReference type="InterPro" id="IPR005150">
    <property type="entry name" value="Cellulose_synth"/>
</dbReference>
<dbReference type="Pfam" id="PF03552">
    <property type="entry name" value="Cellulose_synt"/>
    <property type="match status" value="1"/>
</dbReference>
<keyword evidence="11 23" id="KW-0862">Zinc</keyword>
<feature type="transmembrane region" description="Helical" evidence="23">
    <location>
        <begin position="302"/>
        <end position="321"/>
    </location>
</feature>
<comment type="subcellular location">
    <subcellularLocation>
        <location evidence="2 23">Cell membrane</location>
        <topology evidence="2 23">Multi-pass membrane protein</topology>
    </subcellularLocation>
</comment>
<accession>A0AAQ3T495</accession>
<evidence type="ECO:0000256" key="7">
    <source>
        <dbReference type="ARBA" id="ARBA00022679"/>
    </source>
</evidence>
<evidence type="ECO:0000313" key="26">
    <source>
        <dbReference type="Proteomes" id="UP001341281"/>
    </source>
</evidence>
<keyword evidence="16" id="KW-0464">Manganese</keyword>
<dbReference type="GO" id="GO:0008270">
    <property type="term" value="F:zinc ion binding"/>
    <property type="evidence" value="ECO:0007669"/>
    <property type="project" value="UniProtKB-KW"/>
</dbReference>
<feature type="domain" description="RING-type" evidence="24">
    <location>
        <begin position="37"/>
        <end position="83"/>
    </location>
</feature>
<evidence type="ECO:0000256" key="5">
    <source>
        <dbReference type="ARBA" id="ARBA00022475"/>
    </source>
</evidence>
<feature type="active site" evidence="19">
    <location>
        <position position="762"/>
    </location>
</feature>
<dbReference type="EC" id="2.4.1.12" evidence="23"/>
<dbReference type="PANTHER" id="PTHR13301">
    <property type="entry name" value="X-BOX TRANSCRIPTION FACTOR-RELATED"/>
    <property type="match status" value="1"/>
</dbReference>
<keyword evidence="9 23" id="KW-0479">Metal-binding</keyword>
<evidence type="ECO:0000256" key="1">
    <source>
        <dbReference type="ARBA" id="ARBA00001936"/>
    </source>
</evidence>
<feature type="transmembrane region" description="Helical" evidence="23">
    <location>
        <begin position="1025"/>
        <end position="1045"/>
    </location>
</feature>
<keyword evidence="13 23" id="KW-1133">Transmembrane helix</keyword>
<evidence type="ECO:0000256" key="22">
    <source>
        <dbReference type="PROSITE-ProRule" id="PRU00175"/>
    </source>
</evidence>
<evidence type="ECO:0000256" key="14">
    <source>
        <dbReference type="ARBA" id="ARBA00023054"/>
    </source>
</evidence>
<keyword evidence="14" id="KW-0175">Coiled coil</keyword>
<dbReference type="GO" id="GO:0016760">
    <property type="term" value="F:cellulose synthase (UDP-forming) activity"/>
    <property type="evidence" value="ECO:0007669"/>
    <property type="project" value="UniProtKB-EC"/>
</dbReference>
<evidence type="ECO:0000256" key="17">
    <source>
        <dbReference type="ARBA" id="ARBA00023316"/>
    </source>
</evidence>
<dbReference type="CDD" id="cd16617">
    <property type="entry name" value="mRING-HC-C4C4_CesA"/>
    <property type="match status" value="1"/>
</dbReference>
<feature type="transmembrane region" description="Helical" evidence="23">
    <location>
        <begin position="873"/>
        <end position="891"/>
    </location>
</feature>
<feature type="binding site" evidence="20">
    <location>
        <position position="366"/>
    </location>
    <ligand>
        <name>UDP-alpha-D-glucose</name>
        <dbReference type="ChEBI" id="CHEBI:58885"/>
    </ligand>
</feature>
<keyword evidence="6 23" id="KW-0328">Glycosyltransferase</keyword>
<dbReference type="GO" id="GO:0071555">
    <property type="term" value="P:cell wall organization"/>
    <property type="evidence" value="ECO:0007669"/>
    <property type="project" value="UniProtKB-KW"/>
</dbReference>
<proteinExistence type="inferred from homology"/>
<protein>
    <recommendedName>
        <fullName evidence="23">Cellulose synthase</fullName>
        <ecNumber evidence="23">2.4.1.12</ecNumber>
    </recommendedName>
</protein>
<organism evidence="25 26">
    <name type="scientific">Paspalum notatum var. saurae</name>
    <dbReference type="NCBI Taxonomy" id="547442"/>
    <lineage>
        <taxon>Eukaryota</taxon>
        <taxon>Viridiplantae</taxon>
        <taxon>Streptophyta</taxon>
        <taxon>Embryophyta</taxon>
        <taxon>Tracheophyta</taxon>
        <taxon>Spermatophyta</taxon>
        <taxon>Magnoliopsida</taxon>
        <taxon>Liliopsida</taxon>
        <taxon>Poales</taxon>
        <taxon>Poaceae</taxon>
        <taxon>PACMAD clade</taxon>
        <taxon>Panicoideae</taxon>
        <taxon>Andropogonodae</taxon>
        <taxon>Paspaleae</taxon>
        <taxon>Paspalinae</taxon>
        <taxon>Paspalum</taxon>
    </lineage>
</organism>
<comment type="cofactor">
    <cofactor evidence="23">
        <name>Zn(2+)</name>
        <dbReference type="ChEBI" id="CHEBI:29105"/>
    </cofactor>
    <text evidence="23">Binds 2 Zn(2+) ions per subunit.</text>
</comment>
<keyword evidence="15 23" id="KW-0472">Membrane</keyword>
<evidence type="ECO:0000256" key="13">
    <source>
        <dbReference type="ARBA" id="ARBA00022989"/>
    </source>
</evidence>
<comment type="similarity">
    <text evidence="4 23">Belongs to the glycosyltransferase 2 family. Plant cellulose synthase subfamily.</text>
</comment>
<keyword evidence="7 23" id="KW-0808">Transferase</keyword>
<dbReference type="InterPro" id="IPR013083">
    <property type="entry name" value="Znf_RING/FYVE/PHD"/>
</dbReference>
<feature type="binding site" evidence="21">
    <location>
        <position position="562"/>
    </location>
    <ligand>
        <name>Mn(2+)</name>
        <dbReference type="ChEBI" id="CHEBI:29035"/>
    </ligand>
</feature>
<dbReference type="Gene3D" id="3.90.550.10">
    <property type="entry name" value="Spore Coat Polysaccharide Biosynthesis Protein SpsA, Chain A"/>
    <property type="match status" value="1"/>
</dbReference>
<evidence type="ECO:0000256" key="6">
    <source>
        <dbReference type="ARBA" id="ARBA00022676"/>
    </source>
</evidence>
<dbReference type="Gene3D" id="3.30.40.10">
    <property type="entry name" value="Zinc/RING finger domain, C3HC4 (zinc finger)"/>
    <property type="match status" value="1"/>
</dbReference>
<comment type="catalytic activity">
    <reaction evidence="18 23">
        <text>[(1-&gt;4)-beta-D-glucosyl](n) + UDP-alpha-D-glucose = [(1-&gt;4)-beta-D-glucosyl](n+1) + UDP + H(+)</text>
        <dbReference type="Rhea" id="RHEA:19929"/>
        <dbReference type="Rhea" id="RHEA-COMP:10033"/>
        <dbReference type="Rhea" id="RHEA-COMP:10034"/>
        <dbReference type="ChEBI" id="CHEBI:15378"/>
        <dbReference type="ChEBI" id="CHEBI:18246"/>
        <dbReference type="ChEBI" id="CHEBI:58223"/>
        <dbReference type="ChEBI" id="CHEBI:58885"/>
        <dbReference type="EC" id="2.4.1.12"/>
    </reaction>
</comment>
<dbReference type="AlphaFoldDB" id="A0AAQ3T495"/>
<evidence type="ECO:0000256" key="2">
    <source>
        <dbReference type="ARBA" id="ARBA00004651"/>
    </source>
</evidence>
<dbReference type="Pfam" id="PF14569">
    <property type="entry name" value="zf-UDP"/>
    <property type="match status" value="1"/>
</dbReference>
<keyword evidence="8 23" id="KW-0812">Transmembrane</keyword>
<evidence type="ECO:0000259" key="24">
    <source>
        <dbReference type="PROSITE" id="PS50089"/>
    </source>
</evidence>
<feature type="transmembrane region" description="Helical" evidence="23">
    <location>
        <begin position="841"/>
        <end position="861"/>
    </location>
</feature>
<dbReference type="SUPFAM" id="SSF57850">
    <property type="entry name" value="RING/U-box"/>
    <property type="match status" value="1"/>
</dbReference>
<evidence type="ECO:0000256" key="9">
    <source>
        <dbReference type="ARBA" id="ARBA00022723"/>
    </source>
</evidence>
<feature type="binding site" evidence="21">
    <location>
        <position position="538"/>
    </location>
    <ligand>
        <name>Mn(2+)</name>
        <dbReference type="ChEBI" id="CHEBI:29035"/>
    </ligand>
</feature>
<name>A0AAQ3T495_PASNO</name>
<evidence type="ECO:0000256" key="10">
    <source>
        <dbReference type="ARBA" id="ARBA00022771"/>
    </source>
</evidence>
<keyword evidence="10 22" id="KW-0863">Zinc-finger</keyword>
<feature type="binding site" evidence="20">
    <location>
        <position position="537"/>
    </location>
    <ligand>
        <name>UDP-alpha-D-glucose</name>
        <dbReference type="ChEBI" id="CHEBI:58885"/>
    </ligand>
</feature>
<dbReference type="EMBL" id="CP144747">
    <property type="protein sequence ID" value="WVZ64989.1"/>
    <property type="molecule type" value="Genomic_DNA"/>
</dbReference>
<gene>
    <name evidence="25" type="ORF">U9M48_014425</name>
</gene>
<keyword evidence="12 23" id="KW-0135">Cellulose biosynthesis</keyword>
<feature type="binding site" evidence="20">
    <location>
        <position position="396"/>
    </location>
    <ligand>
        <name>UDP-alpha-D-glucose</name>
        <dbReference type="ChEBI" id="CHEBI:58885"/>
    </ligand>
</feature>
<keyword evidence="17 23" id="KW-0961">Cell wall biogenesis/degradation</keyword>